<comment type="caution">
    <text evidence="3">The sequence shown here is derived from an EMBL/GenBank/DDBJ whole genome shotgun (WGS) entry which is preliminary data.</text>
</comment>
<dbReference type="InterPro" id="IPR011032">
    <property type="entry name" value="GroES-like_sf"/>
</dbReference>
<dbReference type="CDD" id="cd08262">
    <property type="entry name" value="Zn_ADH8"/>
    <property type="match status" value="1"/>
</dbReference>
<sequence>MRAVVCQNSELRVEEIPDPKPAKGHLVLDVVRAGICGSDLHARFHADPVADAAANIGFTNMMRLSQAVVMGHEFSGRVREFGPGTKRRIDEGAAVVALPIVRIDGRPEFLGLSKDAPGAYAERVLVDEALTFPVPNGLSPETAALTEPLAVAYHAVRKAKIGRNETAVVIGCGPIGLAVILMLRARGVRHIIASDYSAVRRGLAVRCGAHVVVDPAADSPWTSFADSKYFTDAGKLLHFALGSIEKLRTVPFLPWSKALRAAEATGKTPTGPVVFECVGVPGILDHILASAPLYTRVVVVGVCMERDAIVPITALTKEIALQFVFAYDPGEFYDTLQLLADGKVDPTPLVTSTVDLDGVPGAFDTLGKADEQAKILVAP</sequence>
<name>A0ABN1GG92_9ACTN</name>
<evidence type="ECO:0000313" key="3">
    <source>
        <dbReference type="EMBL" id="GAA0610915.1"/>
    </source>
</evidence>
<dbReference type="PANTHER" id="PTHR43189">
    <property type="entry name" value="ZINC-TYPE ALCOHOL DEHYDROGENASE-LIKE PROTEIN C1198.01-RELATED"/>
    <property type="match status" value="1"/>
</dbReference>
<evidence type="ECO:0000256" key="1">
    <source>
        <dbReference type="ARBA" id="ARBA00023002"/>
    </source>
</evidence>
<evidence type="ECO:0000259" key="2">
    <source>
        <dbReference type="Pfam" id="PF08240"/>
    </source>
</evidence>
<proteinExistence type="predicted"/>
<evidence type="ECO:0000313" key="4">
    <source>
        <dbReference type="Proteomes" id="UP001500957"/>
    </source>
</evidence>
<dbReference type="Gene3D" id="3.40.50.720">
    <property type="entry name" value="NAD(P)-binding Rossmann-like Domain"/>
    <property type="match status" value="2"/>
</dbReference>
<organism evidence="3 4">
    <name type="scientific">Sporichthya brevicatena</name>
    <dbReference type="NCBI Taxonomy" id="171442"/>
    <lineage>
        <taxon>Bacteria</taxon>
        <taxon>Bacillati</taxon>
        <taxon>Actinomycetota</taxon>
        <taxon>Actinomycetes</taxon>
        <taxon>Sporichthyales</taxon>
        <taxon>Sporichthyaceae</taxon>
        <taxon>Sporichthya</taxon>
    </lineage>
</organism>
<dbReference type="Proteomes" id="UP001500957">
    <property type="component" value="Unassembled WGS sequence"/>
</dbReference>
<accession>A0ABN1GG92</accession>
<dbReference type="EMBL" id="BAAAHE010000008">
    <property type="protein sequence ID" value="GAA0610915.1"/>
    <property type="molecule type" value="Genomic_DNA"/>
</dbReference>
<gene>
    <name evidence="3" type="ORF">GCM10009547_11190</name>
</gene>
<dbReference type="SUPFAM" id="SSF50129">
    <property type="entry name" value="GroES-like"/>
    <property type="match status" value="1"/>
</dbReference>
<dbReference type="InterPro" id="IPR036291">
    <property type="entry name" value="NAD(P)-bd_dom_sf"/>
</dbReference>
<dbReference type="Gene3D" id="3.90.180.10">
    <property type="entry name" value="Medium-chain alcohol dehydrogenases, catalytic domain"/>
    <property type="match status" value="2"/>
</dbReference>
<keyword evidence="4" id="KW-1185">Reference proteome</keyword>
<dbReference type="PANTHER" id="PTHR43189:SF1">
    <property type="entry name" value="ZINC-TYPE ALCOHOL DEHYDROGENASE-LIKE PROTEIN C1198.01"/>
    <property type="match status" value="1"/>
</dbReference>
<dbReference type="Pfam" id="PF08240">
    <property type="entry name" value="ADH_N"/>
    <property type="match status" value="1"/>
</dbReference>
<protein>
    <submittedName>
        <fullName evidence="3">Zinc-binding dehydrogenase</fullName>
    </submittedName>
</protein>
<keyword evidence="1" id="KW-0560">Oxidoreductase</keyword>
<dbReference type="InterPro" id="IPR013154">
    <property type="entry name" value="ADH-like_N"/>
</dbReference>
<dbReference type="RefSeq" id="WP_344602495.1">
    <property type="nucleotide sequence ID" value="NZ_BAAAHE010000008.1"/>
</dbReference>
<reference evidence="3 4" key="1">
    <citation type="journal article" date="2019" name="Int. J. Syst. Evol. Microbiol.">
        <title>The Global Catalogue of Microorganisms (GCM) 10K type strain sequencing project: providing services to taxonomists for standard genome sequencing and annotation.</title>
        <authorList>
            <consortium name="The Broad Institute Genomics Platform"/>
            <consortium name="The Broad Institute Genome Sequencing Center for Infectious Disease"/>
            <person name="Wu L."/>
            <person name="Ma J."/>
        </authorList>
    </citation>
    <scope>NUCLEOTIDE SEQUENCE [LARGE SCALE GENOMIC DNA]</scope>
    <source>
        <strain evidence="3 4">JCM 10671</strain>
    </source>
</reference>
<feature type="domain" description="Alcohol dehydrogenase-like N-terminal" evidence="2">
    <location>
        <begin position="23"/>
        <end position="135"/>
    </location>
</feature>
<dbReference type="SUPFAM" id="SSF51735">
    <property type="entry name" value="NAD(P)-binding Rossmann-fold domains"/>
    <property type="match status" value="1"/>
</dbReference>